<proteinExistence type="predicted"/>
<dbReference type="AlphaFoldDB" id="A0AAD7AXJ4"/>
<dbReference type="PRINTS" id="PR00853">
    <property type="entry name" value="XPGRADSUPER"/>
</dbReference>
<dbReference type="Pfam" id="PF00867">
    <property type="entry name" value="XPG_I"/>
    <property type="match status" value="1"/>
</dbReference>
<dbReference type="Gene3D" id="3.40.50.1010">
    <property type="entry name" value="5'-nuclease"/>
    <property type="match status" value="2"/>
</dbReference>
<dbReference type="SMART" id="SM00485">
    <property type="entry name" value="XPGN"/>
    <property type="match status" value="1"/>
</dbReference>
<reference evidence="5" key="1">
    <citation type="submission" date="2023-03" db="EMBL/GenBank/DDBJ databases">
        <title>Massive genome expansion in bonnet fungi (Mycena s.s.) driven by repeated elements and novel gene families across ecological guilds.</title>
        <authorList>
            <consortium name="Lawrence Berkeley National Laboratory"/>
            <person name="Harder C.B."/>
            <person name="Miyauchi S."/>
            <person name="Viragh M."/>
            <person name="Kuo A."/>
            <person name="Thoen E."/>
            <person name="Andreopoulos B."/>
            <person name="Lu D."/>
            <person name="Skrede I."/>
            <person name="Drula E."/>
            <person name="Henrissat B."/>
            <person name="Morin E."/>
            <person name="Kohler A."/>
            <person name="Barry K."/>
            <person name="LaButti K."/>
            <person name="Morin E."/>
            <person name="Salamov A."/>
            <person name="Lipzen A."/>
            <person name="Mereny Z."/>
            <person name="Hegedus B."/>
            <person name="Baldrian P."/>
            <person name="Stursova M."/>
            <person name="Weitz H."/>
            <person name="Taylor A."/>
            <person name="Grigoriev I.V."/>
            <person name="Nagy L.G."/>
            <person name="Martin F."/>
            <person name="Kauserud H."/>
        </authorList>
    </citation>
    <scope>NUCLEOTIDE SEQUENCE</scope>
    <source>
        <strain evidence="5">CBHHK067</strain>
    </source>
</reference>
<dbReference type="Proteomes" id="UP001221757">
    <property type="component" value="Unassembled WGS sequence"/>
</dbReference>
<keyword evidence="2" id="KW-0378">Hydrolase</keyword>
<dbReference type="CDD" id="cd09870">
    <property type="entry name" value="PIN_YEN1"/>
    <property type="match status" value="1"/>
</dbReference>
<feature type="domain" description="XPG N-terminal" evidence="4">
    <location>
        <begin position="5"/>
        <end position="94"/>
    </location>
</feature>
<accession>A0AAD7AXJ4</accession>
<dbReference type="InterPro" id="IPR029060">
    <property type="entry name" value="PIN-like_dom_sf"/>
</dbReference>
<evidence type="ECO:0000313" key="6">
    <source>
        <dbReference type="Proteomes" id="UP001221757"/>
    </source>
</evidence>
<dbReference type="SUPFAM" id="SSF88723">
    <property type="entry name" value="PIN domain-like"/>
    <property type="match status" value="1"/>
</dbReference>
<evidence type="ECO:0000259" key="3">
    <source>
        <dbReference type="SMART" id="SM00484"/>
    </source>
</evidence>
<evidence type="ECO:0000256" key="2">
    <source>
        <dbReference type="ARBA" id="ARBA00022801"/>
    </source>
</evidence>
<gene>
    <name evidence="5" type="ORF">B0H17DRAFT_968710</name>
</gene>
<comment type="caution">
    <text evidence="5">The sequence shown here is derived from an EMBL/GenBank/DDBJ whole genome shotgun (WGS) entry which is preliminary data.</text>
</comment>
<protein>
    <submittedName>
        <fullName evidence="5">PIN domain-like protein</fullName>
    </submittedName>
</protein>
<dbReference type="InterPro" id="IPR006086">
    <property type="entry name" value="XPG-I_dom"/>
</dbReference>
<dbReference type="GO" id="GO:0006281">
    <property type="term" value="P:DNA repair"/>
    <property type="evidence" value="ECO:0007669"/>
    <property type="project" value="UniProtKB-ARBA"/>
</dbReference>
<dbReference type="InterPro" id="IPR006085">
    <property type="entry name" value="XPG_DNA_repair_N"/>
</dbReference>
<dbReference type="SMART" id="SM00484">
    <property type="entry name" value="XPGI"/>
    <property type="match status" value="1"/>
</dbReference>
<evidence type="ECO:0000259" key="4">
    <source>
        <dbReference type="SMART" id="SM00485"/>
    </source>
</evidence>
<feature type="domain" description="XPG-I" evidence="3">
    <location>
        <begin position="97"/>
        <end position="171"/>
    </location>
</feature>
<feature type="non-terminal residue" evidence="5">
    <location>
        <position position="447"/>
    </location>
</feature>
<keyword evidence="1" id="KW-0540">Nuclease</keyword>
<dbReference type="InterPro" id="IPR006084">
    <property type="entry name" value="XPG/Rad2"/>
</dbReference>
<sequence length="447" mass="48726">SLPSLAVHTGFMGNATGLRGYRVGIDASGWMYRACMRHGITESPELVALFSRCSRLFRLPFIPIFVFDGPERPSMKRGKVINGNAHWLEASFQQMLDGFGFDWITAPGEAEATLSVMTNMGIPVRVDAILTDDSDSFVFGAAAVLRIRSEDNEKYEASLYSAHDVLEVLGLNREDFVLIAILAGGDYSDGLAKCGIKIAIGLARAGLGRQLIAGLSGKSPTESRLFLESWCDCLRSELRTNASNHLPHQCKQLALAIPLDFPDLAVINLYLHPVISEHAAPTELGFQSPRLGVLASFAEEHFQWGDSIGILGHFTEQLFGGLVVRELTCSALASDPGANGLNSPSIIKSIVGSRNHKSMGHLSELRLMLCLDPIILTSALHSLIGSRDPEGGAQTAVTAWFSTAFPKIRVWAPKAMVEQVHPEMVLDYLCGQGMLVYCILYRHNLVF</sequence>
<evidence type="ECO:0000313" key="5">
    <source>
        <dbReference type="EMBL" id="KAJ7603309.1"/>
    </source>
</evidence>
<dbReference type="SUPFAM" id="SSF47807">
    <property type="entry name" value="5' to 3' exonuclease, C-terminal subdomain"/>
    <property type="match status" value="1"/>
</dbReference>
<name>A0AAD7AXJ4_MYCRO</name>
<dbReference type="GO" id="GO:0017108">
    <property type="term" value="F:5'-flap endonuclease activity"/>
    <property type="evidence" value="ECO:0007669"/>
    <property type="project" value="TreeGrafter"/>
</dbReference>
<organism evidence="5 6">
    <name type="scientific">Mycena rosella</name>
    <name type="common">Pink bonnet</name>
    <name type="synonym">Agaricus rosellus</name>
    <dbReference type="NCBI Taxonomy" id="1033263"/>
    <lineage>
        <taxon>Eukaryota</taxon>
        <taxon>Fungi</taxon>
        <taxon>Dikarya</taxon>
        <taxon>Basidiomycota</taxon>
        <taxon>Agaricomycotina</taxon>
        <taxon>Agaricomycetes</taxon>
        <taxon>Agaricomycetidae</taxon>
        <taxon>Agaricales</taxon>
        <taxon>Marasmiineae</taxon>
        <taxon>Mycenaceae</taxon>
        <taxon>Mycena</taxon>
    </lineage>
</organism>
<evidence type="ECO:0000256" key="1">
    <source>
        <dbReference type="ARBA" id="ARBA00022722"/>
    </source>
</evidence>
<keyword evidence="6" id="KW-1185">Reference proteome</keyword>
<dbReference type="InterPro" id="IPR036279">
    <property type="entry name" value="5-3_exonuclease_C_sf"/>
</dbReference>
<dbReference type="PANTHER" id="PTHR11081">
    <property type="entry name" value="FLAP ENDONUCLEASE FAMILY MEMBER"/>
    <property type="match status" value="1"/>
</dbReference>
<dbReference type="PANTHER" id="PTHR11081:SF75">
    <property type="entry name" value="ENDONUCLEASE, PUTATIVE (AFU_ORTHOLOGUE AFUA_3G13260)-RELATED"/>
    <property type="match status" value="1"/>
</dbReference>
<dbReference type="EMBL" id="JARKIE010001302">
    <property type="protein sequence ID" value="KAJ7603309.1"/>
    <property type="molecule type" value="Genomic_DNA"/>
</dbReference>